<feature type="non-terminal residue" evidence="2">
    <location>
        <position position="1"/>
    </location>
</feature>
<evidence type="ECO:0000313" key="2">
    <source>
        <dbReference type="EMBL" id="JAT97153.1"/>
    </source>
</evidence>
<accession>A0A1E1XD35</accession>
<proteinExistence type="evidence at transcript level"/>
<dbReference type="EMBL" id="GFAC01002035">
    <property type="protein sequence ID" value="JAT97153.1"/>
    <property type="molecule type" value="mRNA"/>
</dbReference>
<feature type="coiled-coil region" evidence="1">
    <location>
        <begin position="161"/>
        <end position="230"/>
    </location>
</feature>
<sequence length="230" mass="26337">AAEKDALDQIALLEEKTKTFNAKAEKLEAALSAANIAPQQLPESVRSQLKELSRSAALLGCQDGRPQTFEQKLLSLHQQRKELQSKELELKTDIANFKELIQTTKNRLACAKAGVRHITPKDEEHKMDAWEKIDQQRQARLANIEQKRRDQGPLPQGPARLLSLYEELERLTLKERKLDEKLQPMCDLPPDEKAIEAKLEAVQRTREHLTKALEKKLEKERARREAAQKT</sequence>
<reference evidence="2" key="1">
    <citation type="journal article" date="2017" name="Front. Cell. Infect. Microbiol.">
        <title>The Distinct Transcriptional Response of the Midgut of Amblyomma sculptum and Amblyomma aureolatum Ticks to Rickettsia rickettsii Correlates to Their Differences in Susceptibility to Infection.</title>
        <authorList>
            <person name="Martins L.A."/>
            <person name="Galletti M.F.B.M."/>
            <person name="Ribeiro J.M."/>
            <person name="Fujita A."/>
            <person name="Costa F.B."/>
            <person name="Labruna M.B."/>
            <person name="Daffre S."/>
            <person name="Fogaca A.C."/>
        </authorList>
    </citation>
    <scope>NUCLEOTIDE SEQUENCE</scope>
</reference>
<organism evidence="2">
    <name type="scientific">Amblyomma aureolatum</name>
    <dbReference type="NCBI Taxonomy" id="187763"/>
    <lineage>
        <taxon>Eukaryota</taxon>
        <taxon>Metazoa</taxon>
        <taxon>Ecdysozoa</taxon>
        <taxon>Arthropoda</taxon>
        <taxon>Chelicerata</taxon>
        <taxon>Arachnida</taxon>
        <taxon>Acari</taxon>
        <taxon>Parasitiformes</taxon>
        <taxon>Ixodida</taxon>
        <taxon>Ixodoidea</taxon>
        <taxon>Ixodidae</taxon>
        <taxon>Amblyomminae</taxon>
        <taxon>Amblyomma</taxon>
    </lineage>
</organism>
<keyword evidence="1" id="KW-0175">Coiled coil</keyword>
<evidence type="ECO:0000256" key="1">
    <source>
        <dbReference type="SAM" id="Coils"/>
    </source>
</evidence>
<dbReference type="AlphaFoldDB" id="A0A1E1XD35"/>
<name>A0A1E1XD35_9ACAR</name>
<protein>
    <submittedName>
        <fullName evidence="2">Uncharacterized protein</fullName>
    </submittedName>
</protein>